<sequence length="469" mass="53119">MIKLPCLPPEVLMCIVDLLGPTQADFDNFDHRYKPNVELYRLARMCTTLRNVCLPKLYEICSVTGSRNLWRSLNIVRTLIARPELARAVKRLIFDAGFYVDARHFPRSSVVLSALDSALFRQVLIGAAPTYINVDGMQANTKLSEAECDLLGEYVACVALALVPNITSAIFSSRRLSIGRYVGIGAFRPGYFPRLEAFSIQEDEAGMDTDFDHAQGILRFSAPNLRRLIRWSIGLLSESVYPTITQLVLGCSRLTNADMALLPRAFPRLEQFTYVDGGTDSLPYTAEWAVSARFLHEAVLGLRRTLKHLELGAHEADLLGEDDMLENRFLESLARMEVLETLRLPTYFIFGDDDDTEQQSGDLMEVQPIFHTDLTQFLPRSIRSFYMDDAQQHTVVDILALAQVVPSKFPNLRHVTFTDLPPSSDVVVREAFEKCGVRFSFEDVDINEYECDYTNDGDFPFGKNFTYYH</sequence>
<evidence type="ECO:0000313" key="1">
    <source>
        <dbReference type="EMBL" id="ATY61294.1"/>
    </source>
</evidence>
<reference evidence="1 2" key="1">
    <citation type="journal article" date="2017" name="BMC Genomics">
        <title>Chromosome level assembly and secondary metabolite potential of the parasitic fungus Cordyceps militaris.</title>
        <authorList>
            <person name="Kramer G.J."/>
            <person name="Nodwell J.R."/>
        </authorList>
    </citation>
    <scope>NUCLEOTIDE SEQUENCE [LARGE SCALE GENOMIC DNA]</scope>
    <source>
        <strain evidence="1 2">ATCC 34164</strain>
    </source>
</reference>
<dbReference type="VEuPathDB" id="FungiDB:A9K55_006886"/>
<name>A0A2H4SDW6_CORMI</name>
<evidence type="ECO:0000313" key="2">
    <source>
        <dbReference type="Proteomes" id="UP000323067"/>
    </source>
</evidence>
<dbReference type="Proteomes" id="UP000323067">
    <property type="component" value="Chromosome vi"/>
</dbReference>
<dbReference type="VEuPathDB" id="FungiDB:CCM_02009"/>
<organism evidence="1 2">
    <name type="scientific">Cordyceps militaris</name>
    <name type="common">Caterpillar fungus</name>
    <name type="synonym">Clavaria militaris</name>
    <dbReference type="NCBI Taxonomy" id="73501"/>
    <lineage>
        <taxon>Eukaryota</taxon>
        <taxon>Fungi</taxon>
        <taxon>Dikarya</taxon>
        <taxon>Ascomycota</taxon>
        <taxon>Pezizomycotina</taxon>
        <taxon>Sordariomycetes</taxon>
        <taxon>Hypocreomycetidae</taxon>
        <taxon>Hypocreales</taxon>
        <taxon>Cordycipitaceae</taxon>
        <taxon>Cordyceps</taxon>
    </lineage>
</organism>
<gene>
    <name evidence="1" type="ORF">A9K55_006886</name>
</gene>
<dbReference type="EMBL" id="CP023323">
    <property type="protein sequence ID" value="ATY61294.1"/>
    <property type="molecule type" value="Genomic_DNA"/>
</dbReference>
<accession>A0A2H4SDW6</accession>
<dbReference type="OrthoDB" id="4757858at2759"/>
<protein>
    <submittedName>
        <fullName evidence="1">F-box cyclin</fullName>
    </submittedName>
</protein>
<proteinExistence type="predicted"/>
<dbReference type="AlphaFoldDB" id="A0A2H4SDW6"/>